<dbReference type="Pfam" id="PF02682">
    <property type="entry name" value="CT_C_D"/>
    <property type="match status" value="1"/>
</dbReference>
<organism evidence="5 6">
    <name type="scientific">Vibrio pelagius</name>
    <dbReference type="NCBI Taxonomy" id="28169"/>
    <lineage>
        <taxon>Bacteria</taxon>
        <taxon>Pseudomonadati</taxon>
        <taxon>Pseudomonadota</taxon>
        <taxon>Gammaproteobacteria</taxon>
        <taxon>Vibrionales</taxon>
        <taxon>Vibrionaceae</taxon>
        <taxon>Vibrio</taxon>
    </lineage>
</organism>
<evidence type="ECO:0000256" key="3">
    <source>
        <dbReference type="ARBA" id="ARBA00022840"/>
    </source>
</evidence>
<dbReference type="PANTHER" id="PTHR34698">
    <property type="entry name" value="5-OXOPROLINASE SUBUNIT B"/>
    <property type="match status" value="1"/>
</dbReference>
<keyword evidence="6" id="KW-1185">Reference proteome</keyword>
<feature type="domain" description="Carboxyltransferase" evidence="4">
    <location>
        <begin position="13"/>
        <end position="214"/>
    </location>
</feature>
<dbReference type="EMBL" id="CP090615">
    <property type="protein sequence ID" value="UTT86015.1"/>
    <property type="molecule type" value="Genomic_DNA"/>
</dbReference>
<evidence type="ECO:0000256" key="2">
    <source>
        <dbReference type="ARBA" id="ARBA00022801"/>
    </source>
</evidence>
<proteinExistence type="predicted"/>
<dbReference type="Gene3D" id="2.40.100.10">
    <property type="entry name" value="Cyclophilin-like"/>
    <property type="match status" value="1"/>
</dbReference>
<sequence length="238" mass="26498">MITLDLNSEMRSLTKSQQNRPSSMALDASTAIASIAQTIRQAFEPYLMNVTPSYNTILVDYLPYRIQEQAFISQLEQLVSDIHLDCVFSNHSTTTLTIPAYYGKETALDLSRFKQQGISLDQLIELHTNTTYQVSAVGFMPGFAFLSDVVAELSMPRHETPRLAVPKGSVGIADRKTAVYPDQSPGGWNIIARSPIQLFNSQVSVEHLNEASFFNVGDQVRFEAISRQDFLDLGGELE</sequence>
<gene>
    <name evidence="5" type="ORF">LZI70_16690</name>
</gene>
<evidence type="ECO:0000313" key="5">
    <source>
        <dbReference type="EMBL" id="UTT86015.1"/>
    </source>
</evidence>
<keyword evidence="3" id="KW-0067">ATP-binding</keyword>
<dbReference type="SUPFAM" id="SSF50891">
    <property type="entry name" value="Cyclophilin-like"/>
    <property type="match status" value="1"/>
</dbReference>
<evidence type="ECO:0000259" key="4">
    <source>
        <dbReference type="SMART" id="SM00796"/>
    </source>
</evidence>
<evidence type="ECO:0000313" key="6">
    <source>
        <dbReference type="Proteomes" id="UP001059120"/>
    </source>
</evidence>
<dbReference type="Proteomes" id="UP001059120">
    <property type="component" value="Chromosome 2"/>
</dbReference>
<dbReference type="RefSeq" id="WP_255231831.1">
    <property type="nucleotide sequence ID" value="NZ_CP090615.1"/>
</dbReference>
<dbReference type="SUPFAM" id="SSF160467">
    <property type="entry name" value="PH0987 N-terminal domain-like"/>
    <property type="match status" value="1"/>
</dbReference>
<dbReference type="SMART" id="SM00796">
    <property type="entry name" value="AHS1"/>
    <property type="match status" value="1"/>
</dbReference>
<accession>A0ABY5G7V4</accession>
<dbReference type="InterPro" id="IPR010016">
    <property type="entry name" value="PxpB"/>
</dbReference>
<keyword evidence="1" id="KW-0547">Nucleotide-binding</keyword>
<evidence type="ECO:0000256" key="1">
    <source>
        <dbReference type="ARBA" id="ARBA00022741"/>
    </source>
</evidence>
<name>A0ABY5G7V4_VIBPE</name>
<keyword evidence="2" id="KW-0378">Hydrolase</keyword>
<dbReference type="InterPro" id="IPR029000">
    <property type="entry name" value="Cyclophilin-like_dom_sf"/>
</dbReference>
<dbReference type="Gene3D" id="3.30.1360.40">
    <property type="match status" value="1"/>
</dbReference>
<reference evidence="5" key="1">
    <citation type="submission" date="2022-01" db="EMBL/GenBank/DDBJ databases">
        <title>Alginate degradation mechanism of Vibrio pelagius WXL662.</title>
        <authorList>
            <person name="He X."/>
        </authorList>
    </citation>
    <scope>NUCLEOTIDE SEQUENCE</scope>
    <source>
        <strain evidence="5">WXL662</strain>
    </source>
</reference>
<protein>
    <submittedName>
        <fullName evidence="5">Carboxyltransferase domain-containing protein</fullName>
    </submittedName>
</protein>
<dbReference type="InterPro" id="IPR003833">
    <property type="entry name" value="CT_C_D"/>
</dbReference>
<dbReference type="PANTHER" id="PTHR34698:SF2">
    <property type="entry name" value="5-OXOPROLINASE SUBUNIT B"/>
    <property type="match status" value="1"/>
</dbReference>